<dbReference type="GO" id="GO:0022857">
    <property type="term" value="F:transmembrane transporter activity"/>
    <property type="evidence" value="ECO:0007669"/>
    <property type="project" value="InterPro"/>
</dbReference>
<keyword evidence="5 7" id="KW-0472">Membrane</keyword>
<gene>
    <name evidence="8" type="ORF">C5167_035096</name>
</gene>
<evidence type="ECO:0000256" key="5">
    <source>
        <dbReference type="ARBA" id="ARBA00023136"/>
    </source>
</evidence>
<feature type="transmembrane region" description="Helical" evidence="7">
    <location>
        <begin position="126"/>
        <end position="145"/>
    </location>
</feature>
<feature type="region of interest" description="Disordered" evidence="6">
    <location>
        <begin position="442"/>
        <end position="476"/>
    </location>
</feature>
<comment type="similarity">
    <text evidence="2">Belongs to the nucleobase:cation symporter-2 (NCS2) (TC 2.A.40) family.</text>
</comment>
<keyword evidence="9" id="KW-1185">Reference proteome</keyword>
<dbReference type="Gramene" id="RZC71923">
    <property type="protein sequence ID" value="RZC71923"/>
    <property type="gene ID" value="C5167_035096"/>
</dbReference>
<dbReference type="AlphaFoldDB" id="A0A4Y7KEY0"/>
<feature type="transmembrane region" description="Helical" evidence="7">
    <location>
        <begin position="40"/>
        <end position="59"/>
    </location>
</feature>
<evidence type="ECO:0000256" key="3">
    <source>
        <dbReference type="ARBA" id="ARBA00022692"/>
    </source>
</evidence>
<feature type="compositionally biased region" description="Pro residues" evidence="6">
    <location>
        <begin position="448"/>
        <end position="467"/>
    </location>
</feature>
<keyword evidence="4 7" id="KW-1133">Transmembrane helix</keyword>
<evidence type="ECO:0000256" key="4">
    <source>
        <dbReference type="ARBA" id="ARBA00022989"/>
    </source>
</evidence>
<feature type="transmembrane region" description="Helical" evidence="7">
    <location>
        <begin position="96"/>
        <end position="114"/>
    </location>
</feature>
<name>A0A4Y7KEY0_PAPSO</name>
<dbReference type="InterPro" id="IPR006043">
    <property type="entry name" value="NCS2"/>
</dbReference>
<organism evidence="8 9">
    <name type="scientific">Papaver somniferum</name>
    <name type="common">Opium poppy</name>
    <dbReference type="NCBI Taxonomy" id="3469"/>
    <lineage>
        <taxon>Eukaryota</taxon>
        <taxon>Viridiplantae</taxon>
        <taxon>Streptophyta</taxon>
        <taxon>Embryophyta</taxon>
        <taxon>Tracheophyta</taxon>
        <taxon>Spermatophyta</taxon>
        <taxon>Magnoliopsida</taxon>
        <taxon>Ranunculales</taxon>
        <taxon>Papaveraceae</taxon>
        <taxon>Papaveroideae</taxon>
        <taxon>Papaver</taxon>
    </lineage>
</organism>
<dbReference type="GO" id="GO:0016020">
    <property type="term" value="C:membrane"/>
    <property type="evidence" value="ECO:0007669"/>
    <property type="project" value="UniProtKB-SubCell"/>
</dbReference>
<protein>
    <submittedName>
        <fullName evidence="8">Uncharacterized protein</fullName>
    </submittedName>
</protein>
<evidence type="ECO:0000256" key="1">
    <source>
        <dbReference type="ARBA" id="ARBA00004141"/>
    </source>
</evidence>
<dbReference type="EMBL" id="CM010721">
    <property type="protein sequence ID" value="RZC71923.1"/>
    <property type="molecule type" value="Genomic_DNA"/>
</dbReference>
<dbReference type="PANTHER" id="PTHR11119">
    <property type="entry name" value="XANTHINE-URACIL / VITAMIN C PERMEASE FAMILY MEMBER"/>
    <property type="match status" value="1"/>
</dbReference>
<evidence type="ECO:0000256" key="6">
    <source>
        <dbReference type="SAM" id="MobiDB-lite"/>
    </source>
</evidence>
<dbReference type="Proteomes" id="UP000316621">
    <property type="component" value="Chromosome 7"/>
</dbReference>
<feature type="transmembrane region" description="Helical" evidence="7">
    <location>
        <begin position="337"/>
        <end position="355"/>
    </location>
</feature>
<evidence type="ECO:0000313" key="9">
    <source>
        <dbReference type="Proteomes" id="UP000316621"/>
    </source>
</evidence>
<feature type="transmembrane region" description="Helical" evidence="7">
    <location>
        <begin position="361"/>
        <end position="379"/>
    </location>
</feature>
<comment type="subcellular location">
    <subcellularLocation>
        <location evidence="1">Membrane</location>
        <topology evidence="1">Multi-pass membrane protein</topology>
    </subcellularLocation>
</comment>
<accession>A0A4Y7KEY0</accession>
<sequence length="476" mass="52292">MVATSAAADSNLQISFRILEEELHYSLRSNPPWHEAVTMAFQHVIVMLGTIVMVSTPLVRLMGGNDEDKAIVIQTLLLTSGLNTLLQTLIGTRLPTVMSASTTFIIPVTSIIKDMSKYSFTSEHEAWAYFTRFLSPISVIPIICLEGLGKSQSDGFPKLGECIEIGLPMLILLVVFQQYMKFIGGKKNCVFEKFGVLFSVTIVWAFAALLTVSGAYNHVSEQTKFSCRVDRSNIMSASRWVRIPHPFQWGAPIFKASPIFGMIGAALVSTSESTGIYYAAARFSGATPPPDNVLTRSVGLQGLGMLFDGLFGAVVATDVSVENAGLLGLTRVGNRRVVQISTIFMIFFSIFGKFGGLFASIPIPMFAAIHSILFSIIYATDNGRERVRRTSLWFNDILKTTFSSAPTVVTAFGTVVGNTLDTKNTENERGLPSWRKFQKYDPEGFYKFPPPIGPRRRPPASPSPSTPPSKKTYMDK</sequence>
<evidence type="ECO:0000256" key="7">
    <source>
        <dbReference type="SAM" id="Phobius"/>
    </source>
</evidence>
<proteinExistence type="inferred from homology"/>
<dbReference type="STRING" id="3469.A0A4Y7KEY0"/>
<reference evidence="8 9" key="1">
    <citation type="journal article" date="2018" name="Science">
        <title>The opium poppy genome and morphinan production.</title>
        <authorList>
            <person name="Guo L."/>
            <person name="Winzer T."/>
            <person name="Yang X."/>
            <person name="Li Y."/>
            <person name="Ning Z."/>
            <person name="He Z."/>
            <person name="Teodor R."/>
            <person name="Lu Y."/>
            <person name="Bowser T.A."/>
            <person name="Graham I.A."/>
            <person name="Ye K."/>
        </authorList>
    </citation>
    <scope>NUCLEOTIDE SEQUENCE [LARGE SCALE GENOMIC DNA]</scope>
    <source>
        <strain evidence="9">cv. HN1</strain>
        <tissue evidence="8">Leaves</tissue>
    </source>
</reference>
<dbReference type="Pfam" id="PF00860">
    <property type="entry name" value="Xan_ur_permease"/>
    <property type="match status" value="2"/>
</dbReference>
<feature type="transmembrane region" description="Helical" evidence="7">
    <location>
        <begin position="194"/>
        <end position="216"/>
    </location>
</feature>
<evidence type="ECO:0000313" key="8">
    <source>
        <dbReference type="EMBL" id="RZC71923.1"/>
    </source>
</evidence>
<feature type="transmembrane region" description="Helical" evidence="7">
    <location>
        <begin position="165"/>
        <end position="182"/>
    </location>
</feature>
<evidence type="ECO:0000256" key="2">
    <source>
        <dbReference type="ARBA" id="ARBA00008821"/>
    </source>
</evidence>
<keyword evidence="3 7" id="KW-0812">Transmembrane</keyword>